<reference evidence="3 4" key="1">
    <citation type="submission" date="2019-10" db="EMBL/GenBank/DDBJ databases">
        <title>Description of Paenibacillus humi sp. nov.</title>
        <authorList>
            <person name="Carlier A."/>
            <person name="Qi S."/>
        </authorList>
    </citation>
    <scope>NUCLEOTIDE SEQUENCE [LARGE SCALE GENOMIC DNA]</scope>
    <source>
        <strain evidence="3 4">LMG 31461</strain>
    </source>
</reference>
<dbReference type="EMBL" id="WHNY01000075">
    <property type="protein sequence ID" value="NOU67945.1"/>
    <property type="molecule type" value="Genomic_DNA"/>
</dbReference>
<dbReference type="Gene3D" id="3.40.50.720">
    <property type="entry name" value="NAD(P)-binding Rossmann-like Domain"/>
    <property type="match status" value="1"/>
</dbReference>
<comment type="similarity">
    <text evidence="1">Belongs to the NAD(P)-dependent epimerase/dehydratase family.</text>
</comment>
<dbReference type="Proteomes" id="UP000653578">
    <property type="component" value="Unassembled WGS sequence"/>
</dbReference>
<dbReference type="InterPro" id="IPR036291">
    <property type="entry name" value="NAD(P)-bd_dom_sf"/>
</dbReference>
<feature type="domain" description="NAD-dependent epimerase/dehydratase" evidence="2">
    <location>
        <begin position="6"/>
        <end position="236"/>
    </location>
</feature>
<dbReference type="InterPro" id="IPR001509">
    <property type="entry name" value="Epimerase_deHydtase"/>
</dbReference>
<sequence>MFGVRILVTGATGFVGSCLARRLIVDGYDVHIFTRSSSDKWRIRDLLTHVTEHDVDLRDPDRIRERVSAIRPEVIFHAAVYGGFSFQNDAASIYAMNVQGTIQLLSACERAGFAAFINLGSSSEYGMKSAPMRETDLLEPIGDYAVSKAAATLYCRTRAVEQQFPVVTLRLFSPYGPWDDPKRYIPYVIRSMLSRQRPQVSVPTSVRDYIYIDDAVEACVRAMQGTPCTGEIINVGSGSQVSIGEVAGMLTEIIGMEFEPQWGKNVRKKIEPTIWSADIGKSKQLWGWDPIVTLREGLIRTVEWNKEHMRGDTGN</sequence>
<accession>A0ABX1XHD6</accession>
<evidence type="ECO:0000259" key="2">
    <source>
        <dbReference type="Pfam" id="PF01370"/>
    </source>
</evidence>
<dbReference type="SUPFAM" id="SSF51735">
    <property type="entry name" value="NAD(P)-binding Rossmann-fold domains"/>
    <property type="match status" value="1"/>
</dbReference>
<dbReference type="PANTHER" id="PTHR43000">
    <property type="entry name" value="DTDP-D-GLUCOSE 4,6-DEHYDRATASE-RELATED"/>
    <property type="match status" value="1"/>
</dbReference>
<evidence type="ECO:0000313" key="3">
    <source>
        <dbReference type="EMBL" id="NOU67945.1"/>
    </source>
</evidence>
<protein>
    <submittedName>
        <fullName evidence="3">NAD-dependent epimerase/dehydratase family protein</fullName>
    </submittedName>
</protein>
<comment type="caution">
    <text evidence="3">The sequence shown here is derived from an EMBL/GenBank/DDBJ whole genome shotgun (WGS) entry which is preliminary data.</text>
</comment>
<dbReference type="Pfam" id="PF01370">
    <property type="entry name" value="Epimerase"/>
    <property type="match status" value="1"/>
</dbReference>
<proteinExistence type="inferred from homology"/>
<organism evidence="3 4">
    <name type="scientific">Paenibacillus plantarum</name>
    <dbReference type="NCBI Taxonomy" id="2654975"/>
    <lineage>
        <taxon>Bacteria</taxon>
        <taxon>Bacillati</taxon>
        <taxon>Bacillota</taxon>
        <taxon>Bacilli</taxon>
        <taxon>Bacillales</taxon>
        <taxon>Paenibacillaceae</taxon>
        <taxon>Paenibacillus</taxon>
    </lineage>
</organism>
<evidence type="ECO:0000313" key="4">
    <source>
        <dbReference type="Proteomes" id="UP000653578"/>
    </source>
</evidence>
<dbReference type="PROSITE" id="PS51257">
    <property type="entry name" value="PROKAR_LIPOPROTEIN"/>
    <property type="match status" value="1"/>
</dbReference>
<name>A0ABX1XHD6_9BACL</name>
<keyword evidence="4" id="KW-1185">Reference proteome</keyword>
<evidence type="ECO:0000256" key="1">
    <source>
        <dbReference type="ARBA" id="ARBA00007637"/>
    </source>
</evidence>
<gene>
    <name evidence="3" type="ORF">GC096_28360</name>
</gene>